<feature type="transmembrane region" description="Helical" evidence="1">
    <location>
        <begin position="187"/>
        <end position="210"/>
    </location>
</feature>
<keyword evidence="1" id="KW-1133">Transmembrane helix</keyword>
<protein>
    <submittedName>
        <fullName evidence="2">Uncharacterized protein</fullName>
    </submittedName>
</protein>
<feature type="transmembrane region" description="Helical" evidence="1">
    <location>
        <begin position="68"/>
        <end position="88"/>
    </location>
</feature>
<name>A0A161ZN11_PENCH</name>
<proteinExistence type="predicted"/>
<feature type="transmembrane region" description="Helical" evidence="1">
    <location>
        <begin position="123"/>
        <end position="142"/>
    </location>
</feature>
<reference evidence="2" key="1">
    <citation type="journal article" date="2014" name="Genome Announc.">
        <title>Complete sequencing and chromosome-scale genome assembly of the industrial progenitor strain P2niaD18 from the penicillin producer Penicillium chrysogenum.</title>
        <authorList>
            <person name="Specht T."/>
            <person name="Dahlmann T.A."/>
            <person name="Zadra I."/>
            <person name="Kurnsteiner H."/>
            <person name="Kuck U."/>
        </authorList>
    </citation>
    <scope>NUCLEOTIDE SEQUENCE [LARGE SCALE GENOMIC DNA]</scope>
    <source>
        <strain evidence="2">P2niaD18</strain>
    </source>
</reference>
<keyword evidence="1" id="KW-0812">Transmembrane</keyword>
<dbReference type="Proteomes" id="UP000076449">
    <property type="component" value="Chromosome I"/>
</dbReference>
<feature type="transmembrane region" description="Helical" evidence="1">
    <location>
        <begin position="154"/>
        <end position="175"/>
    </location>
</feature>
<sequence length="236" mass="25679">MAFGVDDHTSTPAKTGSEKTPLREIDPVLVLSCSAADVAPALCGVNQIHHADETSYVRMLREEAEMDMRFSITVGAANWALLAGYLVIPGTFTSLQTSNQVEKTLQANEAGRTVLHMIQNPPLLAIACLLFVSGIAALMWLMHFPNLRGNYPWLINKVFLPLCLHAAAGLLTTLINVCTSQGGDWSVMAIITTAVTGATLLSCSALLALYKFYKLERVRKEDEDIRRSRASTALDT</sequence>
<evidence type="ECO:0000256" key="1">
    <source>
        <dbReference type="SAM" id="Phobius"/>
    </source>
</evidence>
<dbReference type="AlphaFoldDB" id="A0A161ZN11"/>
<gene>
    <name evidence="2" type="ORF">EN45_041750</name>
</gene>
<dbReference type="EMBL" id="CM002798">
    <property type="protein sequence ID" value="KZN93987.1"/>
    <property type="molecule type" value="Genomic_DNA"/>
</dbReference>
<evidence type="ECO:0000313" key="2">
    <source>
        <dbReference type="EMBL" id="KZN93987.1"/>
    </source>
</evidence>
<accession>A0A161ZN11</accession>
<keyword evidence="1" id="KW-0472">Membrane</keyword>
<organism evidence="2">
    <name type="scientific">Penicillium chrysogenum</name>
    <name type="common">Penicillium notatum</name>
    <dbReference type="NCBI Taxonomy" id="5076"/>
    <lineage>
        <taxon>Eukaryota</taxon>
        <taxon>Fungi</taxon>
        <taxon>Dikarya</taxon>
        <taxon>Ascomycota</taxon>
        <taxon>Pezizomycotina</taxon>
        <taxon>Eurotiomycetes</taxon>
        <taxon>Eurotiomycetidae</taxon>
        <taxon>Eurotiales</taxon>
        <taxon>Aspergillaceae</taxon>
        <taxon>Penicillium</taxon>
        <taxon>Penicillium chrysogenum species complex</taxon>
    </lineage>
</organism>